<name>A0A3M7SGM3_BRAPC</name>
<sequence length="241" mass="25766">MRFFSSNSSNGSSNLANLGSNQQILLNQSQGMGGMGGQIRSLGLSSSTPYSQLAAQGLSNGINAQQLLAQQLPQFPSNQQFLTNGMSGLNGLNSNQLGQMGGQQQAFPNQIQNQLLNQLQNQVGSGQIGLGLQGLSGLNSNQLGQQQIGLNQLNQGINQAQFSQLQGLNGLSLNQLAGLNGQLAGVNLAQLNGLGSNQLGQLAQHNVTQNPNQRIFSSRKKYKHCNIIQKKKFFSSFDFFF</sequence>
<evidence type="ECO:0000313" key="2">
    <source>
        <dbReference type="Proteomes" id="UP000276133"/>
    </source>
</evidence>
<dbReference type="EMBL" id="REGN01001402">
    <property type="protein sequence ID" value="RNA34886.1"/>
    <property type="molecule type" value="Genomic_DNA"/>
</dbReference>
<reference evidence="1 2" key="1">
    <citation type="journal article" date="2018" name="Sci. Rep.">
        <title>Genomic signatures of local adaptation to the degree of environmental predictability in rotifers.</title>
        <authorList>
            <person name="Franch-Gras L."/>
            <person name="Hahn C."/>
            <person name="Garcia-Roger E.M."/>
            <person name="Carmona M.J."/>
            <person name="Serra M."/>
            <person name="Gomez A."/>
        </authorList>
    </citation>
    <scope>NUCLEOTIDE SEQUENCE [LARGE SCALE GENOMIC DNA]</scope>
    <source>
        <strain evidence="1">HYR1</strain>
    </source>
</reference>
<keyword evidence="2" id="KW-1185">Reference proteome</keyword>
<gene>
    <name evidence="1" type="ORF">BpHYR1_024642</name>
</gene>
<dbReference type="Proteomes" id="UP000276133">
    <property type="component" value="Unassembled WGS sequence"/>
</dbReference>
<organism evidence="1 2">
    <name type="scientific">Brachionus plicatilis</name>
    <name type="common">Marine rotifer</name>
    <name type="synonym">Brachionus muelleri</name>
    <dbReference type="NCBI Taxonomy" id="10195"/>
    <lineage>
        <taxon>Eukaryota</taxon>
        <taxon>Metazoa</taxon>
        <taxon>Spiralia</taxon>
        <taxon>Gnathifera</taxon>
        <taxon>Rotifera</taxon>
        <taxon>Eurotatoria</taxon>
        <taxon>Monogononta</taxon>
        <taxon>Pseudotrocha</taxon>
        <taxon>Ploima</taxon>
        <taxon>Brachionidae</taxon>
        <taxon>Brachionus</taxon>
    </lineage>
</organism>
<evidence type="ECO:0000313" key="1">
    <source>
        <dbReference type="EMBL" id="RNA34886.1"/>
    </source>
</evidence>
<accession>A0A3M7SGM3</accession>
<proteinExistence type="predicted"/>
<dbReference type="AlphaFoldDB" id="A0A3M7SGM3"/>
<comment type="caution">
    <text evidence="1">The sequence shown here is derived from an EMBL/GenBank/DDBJ whole genome shotgun (WGS) entry which is preliminary data.</text>
</comment>
<protein>
    <submittedName>
        <fullName evidence="1">Uncharacterized protein</fullName>
    </submittedName>
</protein>